<name>A0A7R9AY73_TIMSH</name>
<protein>
    <submittedName>
        <fullName evidence="2">Uncharacterized protein</fullName>
    </submittedName>
</protein>
<dbReference type="AlphaFoldDB" id="A0A7R9AY73"/>
<dbReference type="EMBL" id="OC002570">
    <property type="protein sequence ID" value="CAD7262047.1"/>
    <property type="molecule type" value="Genomic_DNA"/>
</dbReference>
<evidence type="ECO:0000256" key="1">
    <source>
        <dbReference type="SAM" id="MobiDB-lite"/>
    </source>
</evidence>
<gene>
    <name evidence="2" type="ORF">TSIB3V08_LOCUS6166</name>
</gene>
<proteinExistence type="predicted"/>
<evidence type="ECO:0000313" key="2">
    <source>
        <dbReference type="EMBL" id="CAD7262047.1"/>
    </source>
</evidence>
<feature type="region of interest" description="Disordered" evidence="1">
    <location>
        <begin position="502"/>
        <end position="530"/>
    </location>
</feature>
<organism evidence="2">
    <name type="scientific">Timema shepardi</name>
    <name type="common">Walking stick</name>
    <dbReference type="NCBI Taxonomy" id="629360"/>
    <lineage>
        <taxon>Eukaryota</taxon>
        <taxon>Metazoa</taxon>
        <taxon>Ecdysozoa</taxon>
        <taxon>Arthropoda</taxon>
        <taxon>Hexapoda</taxon>
        <taxon>Insecta</taxon>
        <taxon>Pterygota</taxon>
        <taxon>Neoptera</taxon>
        <taxon>Polyneoptera</taxon>
        <taxon>Phasmatodea</taxon>
        <taxon>Timematodea</taxon>
        <taxon>Timematoidea</taxon>
        <taxon>Timematidae</taxon>
        <taxon>Timema</taxon>
    </lineage>
</organism>
<sequence length="811" mass="91455">MKEQELLQYAFQQLEHLRADITAVQELRWLDSGSVKIGGKHEYGTGYVPINERLSFINLKGLWYNIPFISAYTPTEDKGEASKDAFYDQLERSPSRPVDLTHRYSSQPTYIQLCLKVNDTTLGGDQRGLQAGQRHVATRWGLRLDASVPAVEILHQQQYSRQENTGAKQEKGRDELLQGQRLTPALFLFAHGLVARPREPESLQPLQVAYTSRSYVKGTSLQRRFQNMPHRGNVKDELYWFFIFTTAKRYKIMSDNVKKRGLWTEEDMSKAVSGVNSGNFYHEECVGLTAADKDIFICPNCDQDAGGSTFRKCTHICLEGDLKTTLSTPDRDLNLDISFIGSLIYCEIGALSHAGTEAVTGYETDHLTFASYPYGLSHSKKKIVTAATWIATSATSIHIAESNGSTRIKYKHVCVEVTPRRNVKLGEGEWKTTKEKQPPVHPTEIRTSISPSSVVEVNMTSALVNYATEAGTKDLNIHHMHIRRKWVYDLARNTKPRKLLEKQERLTEKRSGGDDPSSFRHHDSYPGIEERKGEVDGLRPLVVDLERGDDHVGVMVDQRCHETVPSAVLIDIQKNTSVILPQRKLFHMLKRVSVRAVFTPVCEVFAPMIDVIKHRSYDYTYPTMSASLAILQKTPLFIAHFPVKGSGDPKGYPTRNNRVLRGPVAIIPPPPSPHLCPMVCRGTFTLIPHPLSRKHWSTSFSSPGVLVNLFPEMMGLHGTLWSQVHDEEFGGLYSPVLNKLQLWLALFYFHRHVPQIPGRTQPDGYYGGQNLQREGKNLEPFAEKEKLSIVSCELSVSTKEATGLLYTANID</sequence>
<accession>A0A7R9AY73</accession>
<reference evidence="2" key="1">
    <citation type="submission" date="2020-11" db="EMBL/GenBank/DDBJ databases">
        <authorList>
            <person name="Tran Van P."/>
        </authorList>
    </citation>
    <scope>NUCLEOTIDE SEQUENCE</scope>
</reference>